<dbReference type="Proteomes" id="UP001396334">
    <property type="component" value="Unassembled WGS sequence"/>
</dbReference>
<reference evidence="1 2" key="1">
    <citation type="journal article" date="2024" name="G3 (Bethesda)">
        <title>Genome assembly of Hibiscus sabdariffa L. provides insights into metabolisms of medicinal natural products.</title>
        <authorList>
            <person name="Kim T."/>
        </authorList>
    </citation>
    <scope>NUCLEOTIDE SEQUENCE [LARGE SCALE GENOMIC DNA]</scope>
    <source>
        <strain evidence="1">TK-2024</strain>
        <tissue evidence="1">Old leaves</tissue>
    </source>
</reference>
<evidence type="ECO:0000313" key="1">
    <source>
        <dbReference type="EMBL" id="KAK8990176.1"/>
    </source>
</evidence>
<gene>
    <name evidence="1" type="ORF">V6N11_008691</name>
</gene>
<name>A0ABR2PP32_9ROSI</name>
<dbReference type="EMBL" id="JBBPBN010000055">
    <property type="protein sequence ID" value="KAK8990176.1"/>
    <property type="molecule type" value="Genomic_DNA"/>
</dbReference>
<keyword evidence="2" id="KW-1185">Reference proteome</keyword>
<dbReference type="InterPro" id="IPR022803">
    <property type="entry name" value="Ribosomal_uL5_dom_sf"/>
</dbReference>
<evidence type="ECO:0000313" key="2">
    <source>
        <dbReference type="Proteomes" id="UP001396334"/>
    </source>
</evidence>
<sequence length="145" mass="16492">MLMERSWTVLGLHVLEAYLIRFFKLVTTIGPMSAEILAIKDACSLFITSKWVNLQKLQVETDCMLSLAWLKNNRDSNVSVRFSGRNTGKLHSVLDGNRVCEFSLELEDHFEVFEHIRGFNVTIVTSANAQDETLPPWSGFLQGRT</sequence>
<dbReference type="SUPFAM" id="SSF55282">
    <property type="entry name" value="RL5-like"/>
    <property type="match status" value="1"/>
</dbReference>
<evidence type="ECO:0008006" key="3">
    <source>
        <dbReference type="Google" id="ProtNLM"/>
    </source>
</evidence>
<comment type="caution">
    <text evidence="1">The sequence shown here is derived from an EMBL/GenBank/DDBJ whole genome shotgun (WGS) entry which is preliminary data.</text>
</comment>
<proteinExistence type="predicted"/>
<accession>A0ABR2PP32</accession>
<protein>
    <recommendedName>
        <fullName evidence="3">RNase H type-1 domain-containing protein</fullName>
    </recommendedName>
</protein>
<organism evidence="1 2">
    <name type="scientific">Hibiscus sabdariffa</name>
    <name type="common">roselle</name>
    <dbReference type="NCBI Taxonomy" id="183260"/>
    <lineage>
        <taxon>Eukaryota</taxon>
        <taxon>Viridiplantae</taxon>
        <taxon>Streptophyta</taxon>
        <taxon>Embryophyta</taxon>
        <taxon>Tracheophyta</taxon>
        <taxon>Spermatophyta</taxon>
        <taxon>Magnoliopsida</taxon>
        <taxon>eudicotyledons</taxon>
        <taxon>Gunneridae</taxon>
        <taxon>Pentapetalae</taxon>
        <taxon>rosids</taxon>
        <taxon>malvids</taxon>
        <taxon>Malvales</taxon>
        <taxon>Malvaceae</taxon>
        <taxon>Malvoideae</taxon>
        <taxon>Hibiscus</taxon>
    </lineage>
</organism>
<dbReference type="Gene3D" id="3.30.1440.10">
    <property type="match status" value="1"/>
</dbReference>